<dbReference type="GO" id="GO:0008270">
    <property type="term" value="F:zinc ion binding"/>
    <property type="evidence" value="ECO:0007669"/>
    <property type="project" value="UniProtKB-KW"/>
</dbReference>
<protein>
    <recommendedName>
        <fullName evidence="3">Vacuolar protein sorting-associated protein 18 homolog</fullName>
    </recommendedName>
</protein>
<feature type="repeat" description="CHCR" evidence="8">
    <location>
        <begin position="627"/>
        <end position="781"/>
    </location>
</feature>
<dbReference type="GO" id="GO:0048284">
    <property type="term" value="P:organelle fusion"/>
    <property type="evidence" value="ECO:0007669"/>
    <property type="project" value="TreeGrafter"/>
</dbReference>
<dbReference type="GO" id="GO:0006904">
    <property type="term" value="P:vesicle docking involved in exocytosis"/>
    <property type="evidence" value="ECO:0007669"/>
    <property type="project" value="TreeGrafter"/>
</dbReference>
<evidence type="ECO:0000256" key="10">
    <source>
        <dbReference type="SAM" id="MobiDB-lite"/>
    </source>
</evidence>
<evidence type="ECO:0000256" key="2">
    <source>
        <dbReference type="ARBA" id="ARBA00010454"/>
    </source>
</evidence>
<evidence type="ECO:0000256" key="5">
    <source>
        <dbReference type="ARBA" id="ARBA00022771"/>
    </source>
</evidence>
<dbReference type="GO" id="GO:0006886">
    <property type="term" value="P:intracellular protein transport"/>
    <property type="evidence" value="ECO:0007669"/>
    <property type="project" value="UniProtKB-UniRule"/>
</dbReference>
<dbReference type="InterPro" id="IPR000547">
    <property type="entry name" value="Clathrin_H-chain/VPS_repeat"/>
</dbReference>
<dbReference type="PANTHER" id="PTHR23323">
    <property type="entry name" value="VACUOLAR PROTEIN SORTING-ASSOCIATED PROTEIN"/>
    <property type="match status" value="1"/>
</dbReference>
<dbReference type="GeneID" id="119730489"/>
<dbReference type="InterPro" id="IPR011990">
    <property type="entry name" value="TPR-like_helical_dom_sf"/>
</dbReference>
<dbReference type="RefSeq" id="XP_038059367.1">
    <property type="nucleotide sequence ID" value="XM_038203439.1"/>
</dbReference>
<dbReference type="EnsemblMetazoa" id="XM_038203439.1">
    <property type="protein sequence ID" value="XP_038059367.1"/>
    <property type="gene ID" value="LOC119730489"/>
</dbReference>
<dbReference type="OrthoDB" id="1845386at2759"/>
<feature type="region of interest" description="Disordered" evidence="10">
    <location>
        <begin position="913"/>
        <end position="933"/>
    </location>
</feature>
<organism evidence="13 14">
    <name type="scientific">Patiria miniata</name>
    <name type="common">Bat star</name>
    <name type="synonym">Asterina miniata</name>
    <dbReference type="NCBI Taxonomy" id="46514"/>
    <lineage>
        <taxon>Eukaryota</taxon>
        <taxon>Metazoa</taxon>
        <taxon>Echinodermata</taxon>
        <taxon>Eleutherozoa</taxon>
        <taxon>Asterozoa</taxon>
        <taxon>Asteroidea</taxon>
        <taxon>Valvatacea</taxon>
        <taxon>Valvatida</taxon>
        <taxon>Asterinidae</taxon>
        <taxon>Patiria</taxon>
    </lineage>
</organism>
<evidence type="ECO:0000256" key="1">
    <source>
        <dbReference type="ARBA" id="ARBA00004492"/>
    </source>
</evidence>
<evidence type="ECO:0000259" key="11">
    <source>
        <dbReference type="Pfam" id="PF05131"/>
    </source>
</evidence>
<feature type="coiled-coil region" evidence="9">
    <location>
        <begin position="811"/>
        <end position="852"/>
    </location>
</feature>
<keyword evidence="9" id="KW-0175">Coiled coil</keyword>
<dbReference type="Proteomes" id="UP000887568">
    <property type="component" value="Unplaced"/>
</dbReference>
<proteinExistence type="inferred from homology"/>
<evidence type="ECO:0000256" key="3">
    <source>
        <dbReference type="ARBA" id="ARBA00017338"/>
    </source>
</evidence>
<dbReference type="CTD" id="57617"/>
<evidence type="ECO:0000256" key="9">
    <source>
        <dbReference type="SAM" id="Coils"/>
    </source>
</evidence>
<dbReference type="CDD" id="cd16462">
    <property type="entry name" value="RING-H2_Pep3p-like"/>
    <property type="match status" value="1"/>
</dbReference>
<dbReference type="GO" id="GO:0031902">
    <property type="term" value="C:late endosome membrane"/>
    <property type="evidence" value="ECO:0007669"/>
    <property type="project" value="UniProtKB-SubCell"/>
</dbReference>
<feature type="domain" description="Pep3/Vps18 beta-propeller" evidence="11">
    <location>
        <begin position="46"/>
        <end position="400"/>
    </location>
</feature>
<evidence type="ECO:0000259" key="12">
    <source>
        <dbReference type="Pfam" id="PF26148"/>
    </source>
</evidence>
<sequence>MASLFDQYEQATARAASSISQGPKEVVSAPITSGYVTAKMEEEVKIFSRMKINFTPPRPITHLVVNNNMLMMAMSDNVILRIDLEHPDQPDEVKLGEYQIHKLFLDPTGRHLIISTEQQEVFYLSRTGRKGKPLQKLKGHIIDSIGWNKLNTSDSTTAEVLMGTSKGLIFETEIQSGDDSRFFQQSLDQYWKQVFNLGKEGAVPVTGLEVELVQPALQNERRFFIMATTPGRLYQFVGIIPSSSETPVFQNVFHRYEASPASFLELPGNFGYSELQFSYGSKKTMPSNFAWMTGPGIYYGVFDFNSQSSDNLTKDSRLLPYPDTGKGDVTAAKPIAMALTEFHVLLLFQDRLKVMCVLNEQLIDEEVYNVKYGKILGVCRDKTRGTIWTFTDQSVFKYKVVKESRDVWRMYLDQGNFDRSKEFCQDNPANLDKVLTRQAEYFFENQKYDKSALYFAMTERSFEEVALKFIGAQQTTALRMFLDKKLSTLRPQEKTQMTMLVMWLIELYLNQLGEFRAREEARNTHDKVHTEFQKFLAQTRVMECLSGNVDTVYDLIASHGDVEDMVFFAMLMKDYERVISHHIQHDDYHSALEVLRKPKDTGLYYKFSPVLMQHIPNELVTAWIDLGKTLDPKKLIPALVQYDHSAQASQVNEAIRYLRFCTLNLFNTEQAIHNYLLSLYAKFQPEELMEYLEQQGDIEDRVHYDLKYALRLCAEHNHKRACVHIYTTMGLYEEAVDLALQVDVDLAKQSAEKPEDDNELKKKLWLRIARHVVEKQSDIQEAMLVLQECPQIKIEDILPFFPDFVTIDHFKDAICNSLADYNEHIESLKKEMEDATDSAQNIRGDIQEVRNKYGIVGGSQKCASCNYPLLTRSFYLFPCQHMFHADCLNKEVLPHLTMVKRTRMSELQRRLSQLQTHRSPASSAPSGDAITKRDELDQIKNELDDITAAECVYCGEIMIKSVDRPFIEPDDYDATIKSWE</sequence>
<evidence type="ECO:0000313" key="13">
    <source>
        <dbReference type="EnsemblMetazoa" id="XP_038059367.1"/>
    </source>
</evidence>
<keyword evidence="7" id="KW-0472">Membrane</keyword>
<dbReference type="Pfam" id="PF05131">
    <property type="entry name" value="Pep3_Vps18"/>
    <property type="match status" value="1"/>
</dbReference>
<dbReference type="OMA" id="WIQREKW"/>
<feature type="compositionally biased region" description="Polar residues" evidence="10">
    <location>
        <begin position="913"/>
        <end position="925"/>
    </location>
</feature>
<evidence type="ECO:0000256" key="7">
    <source>
        <dbReference type="ARBA" id="ARBA00023136"/>
    </source>
</evidence>
<dbReference type="PROSITE" id="PS50236">
    <property type="entry name" value="CHCR"/>
    <property type="match status" value="1"/>
</dbReference>
<evidence type="ECO:0000313" key="14">
    <source>
        <dbReference type="Proteomes" id="UP000887568"/>
    </source>
</evidence>
<comment type="subcellular location">
    <subcellularLocation>
        <location evidence="1">Late endosome membrane</location>
        <topology evidence="1">Peripheral membrane protein</topology>
        <orientation evidence="1">Cytoplasmic side</orientation>
    </subcellularLocation>
</comment>
<dbReference type="GO" id="GO:0007040">
    <property type="term" value="P:lysosome organization"/>
    <property type="evidence" value="ECO:0007669"/>
    <property type="project" value="TreeGrafter"/>
</dbReference>
<dbReference type="Pfam" id="PF26148">
    <property type="entry name" value="VPS18_RING_C"/>
    <property type="match status" value="1"/>
</dbReference>
<dbReference type="SUPFAM" id="SSF50978">
    <property type="entry name" value="WD40 repeat-like"/>
    <property type="match status" value="1"/>
</dbReference>
<dbReference type="InterPro" id="IPR058919">
    <property type="entry name" value="Pep3/Vps18_RING_C"/>
</dbReference>
<evidence type="ECO:0000256" key="4">
    <source>
        <dbReference type="ARBA" id="ARBA00022723"/>
    </source>
</evidence>
<keyword evidence="6" id="KW-0862">Zinc</keyword>
<dbReference type="SUPFAM" id="SSF48371">
    <property type="entry name" value="ARM repeat"/>
    <property type="match status" value="1"/>
</dbReference>
<dbReference type="GO" id="GO:0008333">
    <property type="term" value="P:endosome to lysosome transport"/>
    <property type="evidence" value="ECO:0007669"/>
    <property type="project" value="TreeGrafter"/>
</dbReference>
<dbReference type="GO" id="GO:0007032">
    <property type="term" value="P:endosome organization"/>
    <property type="evidence" value="ECO:0007669"/>
    <property type="project" value="TreeGrafter"/>
</dbReference>
<dbReference type="AlphaFoldDB" id="A0A914A678"/>
<feature type="domain" description="Pep3/Vps18 RING C-terminal" evidence="12">
    <location>
        <begin position="859"/>
        <end position="960"/>
    </location>
</feature>
<accession>A0A914A678</accession>
<keyword evidence="4" id="KW-0479">Metal-binding</keyword>
<dbReference type="InterPro" id="IPR016024">
    <property type="entry name" value="ARM-type_fold"/>
</dbReference>
<keyword evidence="5" id="KW-0863">Zinc-finger</keyword>
<keyword evidence="14" id="KW-1185">Reference proteome</keyword>
<comment type="similarity">
    <text evidence="2">Belongs to the VPS18 family.</text>
</comment>
<dbReference type="InterPro" id="IPR007810">
    <property type="entry name" value="Pep3/Vps18_beta-prop"/>
</dbReference>
<dbReference type="GO" id="GO:0030674">
    <property type="term" value="F:protein-macromolecule adaptor activity"/>
    <property type="evidence" value="ECO:0007669"/>
    <property type="project" value="TreeGrafter"/>
</dbReference>
<evidence type="ECO:0000256" key="8">
    <source>
        <dbReference type="PROSITE-ProRule" id="PRU01006"/>
    </source>
</evidence>
<dbReference type="GO" id="GO:0030897">
    <property type="term" value="C:HOPS complex"/>
    <property type="evidence" value="ECO:0007669"/>
    <property type="project" value="TreeGrafter"/>
</dbReference>
<dbReference type="InterPro" id="IPR036322">
    <property type="entry name" value="WD40_repeat_dom_sf"/>
</dbReference>
<dbReference type="Gene3D" id="1.25.40.10">
    <property type="entry name" value="Tetratricopeptide repeat domain"/>
    <property type="match status" value="1"/>
</dbReference>
<name>A0A914A678_PATMI</name>
<evidence type="ECO:0000256" key="6">
    <source>
        <dbReference type="ARBA" id="ARBA00022833"/>
    </source>
</evidence>
<dbReference type="PANTHER" id="PTHR23323:SF26">
    <property type="entry name" value="VACUOLAR PROTEIN SORTING-ASSOCIATED PROTEIN 18 HOMOLOG"/>
    <property type="match status" value="1"/>
</dbReference>
<reference evidence="13" key="1">
    <citation type="submission" date="2022-11" db="UniProtKB">
        <authorList>
            <consortium name="EnsemblMetazoa"/>
        </authorList>
    </citation>
    <scope>IDENTIFICATION</scope>
</reference>